<dbReference type="RefSeq" id="WP_123211381.1">
    <property type="nucleotide sequence ID" value="NZ_RJVO01000003.1"/>
</dbReference>
<organism evidence="2 3">
    <name type="scientific">Stagnimonas aquatica</name>
    <dbReference type="NCBI Taxonomy" id="2689987"/>
    <lineage>
        <taxon>Bacteria</taxon>
        <taxon>Pseudomonadati</taxon>
        <taxon>Pseudomonadota</taxon>
        <taxon>Gammaproteobacteria</taxon>
        <taxon>Nevskiales</taxon>
        <taxon>Nevskiaceae</taxon>
        <taxon>Stagnimonas</taxon>
    </lineage>
</organism>
<dbReference type="AlphaFoldDB" id="A0A3N0VDY4"/>
<feature type="region of interest" description="Disordered" evidence="1">
    <location>
        <begin position="30"/>
        <end position="65"/>
    </location>
</feature>
<evidence type="ECO:0000313" key="2">
    <source>
        <dbReference type="EMBL" id="ROH90926.1"/>
    </source>
</evidence>
<proteinExistence type="predicted"/>
<comment type="caution">
    <text evidence="2">The sequence shown here is derived from an EMBL/GenBank/DDBJ whole genome shotgun (WGS) entry which is preliminary data.</text>
</comment>
<dbReference type="InParanoid" id="A0A3N0VDY4"/>
<gene>
    <name evidence="2" type="ORF">ED208_08080</name>
</gene>
<dbReference type="Proteomes" id="UP000282106">
    <property type="component" value="Unassembled WGS sequence"/>
</dbReference>
<evidence type="ECO:0000256" key="1">
    <source>
        <dbReference type="SAM" id="MobiDB-lite"/>
    </source>
</evidence>
<name>A0A3N0VDY4_9GAMM</name>
<reference evidence="2 3" key="1">
    <citation type="submission" date="2018-10" db="EMBL/GenBank/DDBJ databases">
        <authorList>
            <person name="Chen W.-M."/>
        </authorList>
    </citation>
    <scope>NUCLEOTIDE SEQUENCE [LARGE SCALE GENOMIC DNA]</scope>
    <source>
        <strain evidence="2 3">THS-13</strain>
    </source>
</reference>
<evidence type="ECO:0000313" key="3">
    <source>
        <dbReference type="Proteomes" id="UP000282106"/>
    </source>
</evidence>
<dbReference type="EMBL" id="RJVO01000003">
    <property type="protein sequence ID" value="ROH90926.1"/>
    <property type="molecule type" value="Genomic_DNA"/>
</dbReference>
<keyword evidence="3" id="KW-1185">Reference proteome</keyword>
<sequence>MNATLIWVLVLVVALIVGPFATLRAVSHCRSRRPNGAPPVAKPASAAEPKTDADAEDPDRPSGFW</sequence>
<accession>A0A3N0VDY4</accession>
<protein>
    <submittedName>
        <fullName evidence="2">Uncharacterized protein</fullName>
    </submittedName>
</protein>